<dbReference type="InterPro" id="IPR050238">
    <property type="entry name" value="DNA_Rep/Repair_Clamp_Loader"/>
</dbReference>
<organism evidence="7 8">
    <name type="scientific">Aspergillus arachidicola</name>
    <dbReference type="NCBI Taxonomy" id="656916"/>
    <lineage>
        <taxon>Eukaryota</taxon>
        <taxon>Fungi</taxon>
        <taxon>Dikarya</taxon>
        <taxon>Ascomycota</taxon>
        <taxon>Pezizomycotina</taxon>
        <taxon>Eurotiomycetes</taxon>
        <taxon>Eurotiomycetidae</taxon>
        <taxon>Eurotiales</taxon>
        <taxon>Aspergillaceae</taxon>
        <taxon>Aspergillus</taxon>
        <taxon>Aspergillus subgen. Circumdati</taxon>
    </lineage>
</organism>
<keyword evidence="8" id="KW-1185">Reference proteome</keyword>
<dbReference type="GO" id="GO:0006271">
    <property type="term" value="P:DNA strand elongation involved in DNA replication"/>
    <property type="evidence" value="ECO:0007669"/>
    <property type="project" value="UniProtKB-ARBA"/>
</dbReference>
<dbReference type="GO" id="GO:0031390">
    <property type="term" value="C:Ctf18 RFC-like complex"/>
    <property type="evidence" value="ECO:0007669"/>
    <property type="project" value="TreeGrafter"/>
</dbReference>
<dbReference type="FunFam" id="1.20.272.10:FF:000002">
    <property type="entry name" value="Replication factor C subunit 3"/>
    <property type="match status" value="1"/>
</dbReference>
<evidence type="ECO:0000256" key="5">
    <source>
        <dbReference type="ARBA" id="ARBA00070185"/>
    </source>
</evidence>
<dbReference type="Pfam" id="PF22534">
    <property type="entry name" value="RFC_C"/>
    <property type="match status" value="1"/>
</dbReference>
<dbReference type="Gene3D" id="1.20.272.10">
    <property type="match status" value="1"/>
</dbReference>
<dbReference type="FunFam" id="3.40.50.300:FF:000136">
    <property type="entry name" value="Replication factor C subunit 5"/>
    <property type="match status" value="1"/>
</dbReference>
<dbReference type="GO" id="GO:0003677">
    <property type="term" value="F:DNA binding"/>
    <property type="evidence" value="ECO:0007669"/>
    <property type="project" value="InterPro"/>
</dbReference>
<dbReference type="Gene3D" id="3.40.50.300">
    <property type="entry name" value="P-loop containing nucleotide triphosphate hydrolases"/>
    <property type="match status" value="1"/>
</dbReference>
<sequence length="414" mass="46195">MYGPSGAGKKTRTIATLKELYGAGVEKIKIDARVYQTTSNRKLEFNIVSSVYHLEITPSDVGNYDRVVVQELLKEIAQTQQVDLSAKQRFKVVVINEADHLSRDAQAALRRTMEKYSPNLRLILLANSTSNIIAPIRSRTLLVRVAAPTEDQICSVLSAAGKREGWPEALGLNKKIAKESGRNLRRALLMFEAIYAQSEKVTENTPIPPPDWEMLISITADEILAERSPARLLQVRARLYDLLTHCIPPTTILKTLTFKLIAKVDDALKPDVIKWSAFYEHRVTQGSKVIFHLEAFVAKFMRIYERLMDTEPGGESTQYESIREFTQTPAKQTGQLGAQGNMPHTRSEMMQLLDPDTSSKAEDEDDEWARRFSGQSGAMGEVDKDLKPETQDGDAEAARSRRQQGYGPGSGVGA</sequence>
<evidence type="ECO:0000313" key="8">
    <source>
        <dbReference type="Proteomes" id="UP000231358"/>
    </source>
</evidence>
<dbReference type="GO" id="GO:0006281">
    <property type="term" value="P:DNA repair"/>
    <property type="evidence" value="ECO:0007669"/>
    <property type="project" value="UniProtKB-ARBA"/>
</dbReference>
<dbReference type="GO" id="GO:0003689">
    <property type="term" value="F:DNA clamp loader activity"/>
    <property type="evidence" value="ECO:0007669"/>
    <property type="project" value="TreeGrafter"/>
</dbReference>
<dbReference type="Pfam" id="PF21960">
    <property type="entry name" value="RCF1-5-like_lid"/>
    <property type="match status" value="1"/>
</dbReference>
<accession>A0A2G7FUC5</accession>
<comment type="caution">
    <text evidence="7">The sequence shown here is derived from an EMBL/GenBank/DDBJ whole genome shotgun (WGS) entry which is preliminary data.</text>
</comment>
<evidence type="ECO:0000256" key="6">
    <source>
        <dbReference type="SAM" id="MobiDB-lite"/>
    </source>
</evidence>
<dbReference type="AlphaFoldDB" id="A0A2G7FUC5"/>
<dbReference type="FunFam" id="1.10.8.60:FF:000030">
    <property type="entry name" value="replication factor C subunit 3"/>
    <property type="match status" value="1"/>
</dbReference>
<dbReference type="GO" id="GO:0031391">
    <property type="term" value="C:Elg1 RFC-like complex"/>
    <property type="evidence" value="ECO:0007669"/>
    <property type="project" value="TreeGrafter"/>
</dbReference>
<dbReference type="Gene3D" id="1.10.8.60">
    <property type="match status" value="1"/>
</dbReference>
<evidence type="ECO:0000256" key="2">
    <source>
        <dbReference type="ARBA" id="ARBA00005378"/>
    </source>
</evidence>
<dbReference type="Pfam" id="PF13177">
    <property type="entry name" value="DNA_pol3_delta2"/>
    <property type="match status" value="1"/>
</dbReference>
<comment type="subcellular location">
    <subcellularLocation>
        <location evidence="1">Nucleus</location>
    </subcellularLocation>
</comment>
<dbReference type="CDD" id="cd00009">
    <property type="entry name" value="AAA"/>
    <property type="match status" value="1"/>
</dbReference>
<dbReference type="STRING" id="656916.A0A2G7FUC5"/>
<dbReference type="GO" id="GO:0031389">
    <property type="term" value="C:Rad17 RFC-like complex"/>
    <property type="evidence" value="ECO:0007669"/>
    <property type="project" value="TreeGrafter"/>
</dbReference>
<dbReference type="PANTHER" id="PTHR11669">
    <property type="entry name" value="REPLICATION FACTOR C / DNA POLYMERASE III GAMMA-TAU SUBUNIT"/>
    <property type="match status" value="1"/>
</dbReference>
<evidence type="ECO:0000313" key="7">
    <source>
        <dbReference type="EMBL" id="PIG84176.1"/>
    </source>
</evidence>
<dbReference type="Proteomes" id="UP000231358">
    <property type="component" value="Unassembled WGS sequence"/>
</dbReference>
<reference evidence="7 8" key="1">
    <citation type="submission" date="2017-05" db="EMBL/GenBank/DDBJ databases">
        <title>Genome sequence for an aflatoxigenic pathogen of Argentinian peanut, Aspergillus arachidicola.</title>
        <authorList>
            <person name="Moore G."/>
            <person name="Beltz S.B."/>
            <person name="Mack B.M."/>
        </authorList>
    </citation>
    <scope>NUCLEOTIDE SEQUENCE [LARGE SCALE GENOMIC DNA]</scope>
    <source>
        <strain evidence="7 8">CBS 117610</strain>
    </source>
</reference>
<evidence type="ECO:0000256" key="3">
    <source>
        <dbReference type="ARBA" id="ARBA00022705"/>
    </source>
</evidence>
<dbReference type="PANTHER" id="PTHR11669:SF1">
    <property type="entry name" value="REPLICATION FACTOR C SUBUNIT 3"/>
    <property type="match status" value="1"/>
</dbReference>
<dbReference type="SUPFAM" id="SSF48019">
    <property type="entry name" value="post-AAA+ oligomerization domain-like"/>
    <property type="match status" value="1"/>
</dbReference>
<dbReference type="GO" id="GO:0005663">
    <property type="term" value="C:DNA replication factor C complex"/>
    <property type="evidence" value="ECO:0007669"/>
    <property type="project" value="TreeGrafter"/>
</dbReference>
<dbReference type="SUPFAM" id="SSF52540">
    <property type="entry name" value="P-loop containing nucleoside triphosphate hydrolases"/>
    <property type="match status" value="1"/>
</dbReference>
<comment type="similarity">
    <text evidence="2">Belongs to the activator 1 small subunits family.</text>
</comment>
<evidence type="ECO:0000256" key="4">
    <source>
        <dbReference type="ARBA" id="ARBA00023242"/>
    </source>
</evidence>
<proteinExistence type="inferred from homology"/>
<dbReference type="InterPro" id="IPR008921">
    <property type="entry name" value="DNA_pol3_clamp-load_cplx_C"/>
</dbReference>
<keyword evidence="4" id="KW-0539">Nucleus</keyword>
<dbReference type="InterPro" id="IPR027417">
    <property type="entry name" value="P-loop_NTPase"/>
</dbReference>
<dbReference type="EMBL" id="NEXV01000397">
    <property type="protein sequence ID" value="PIG84176.1"/>
    <property type="molecule type" value="Genomic_DNA"/>
</dbReference>
<gene>
    <name evidence="7" type="ORF">AARAC_007581</name>
</gene>
<keyword evidence="3" id="KW-0235">DNA replication</keyword>
<protein>
    <recommendedName>
        <fullName evidence="5">Replication factor C subunit 5</fullName>
    </recommendedName>
</protein>
<feature type="region of interest" description="Disordered" evidence="6">
    <location>
        <begin position="355"/>
        <end position="414"/>
    </location>
</feature>
<name>A0A2G7FUC5_9EURO</name>
<feature type="compositionally biased region" description="Basic and acidic residues" evidence="6">
    <location>
        <begin position="381"/>
        <end position="390"/>
    </location>
</feature>
<evidence type="ECO:0000256" key="1">
    <source>
        <dbReference type="ARBA" id="ARBA00004123"/>
    </source>
</evidence>